<dbReference type="AlphaFoldDB" id="A0A1Y2DR21"/>
<feature type="compositionally biased region" description="Low complexity" evidence="2">
    <location>
        <begin position="71"/>
        <end position="86"/>
    </location>
</feature>
<dbReference type="EMBL" id="MCFJ01000010">
    <property type="protein sequence ID" value="ORY61742.1"/>
    <property type="molecule type" value="Genomic_DNA"/>
</dbReference>
<protein>
    <submittedName>
        <fullName evidence="3">Uncharacterized protein</fullName>
    </submittedName>
</protein>
<feature type="coiled-coil region" evidence="1">
    <location>
        <begin position="297"/>
        <end position="331"/>
    </location>
</feature>
<evidence type="ECO:0000313" key="3">
    <source>
        <dbReference type="EMBL" id="ORY61742.1"/>
    </source>
</evidence>
<evidence type="ECO:0000256" key="1">
    <source>
        <dbReference type="SAM" id="Coils"/>
    </source>
</evidence>
<gene>
    <name evidence="3" type="ORF">BCR38DRAFT_487480</name>
</gene>
<dbReference type="InParanoid" id="A0A1Y2DR21"/>
<feature type="compositionally biased region" description="Basic residues" evidence="2">
    <location>
        <begin position="1"/>
        <end position="11"/>
    </location>
</feature>
<dbReference type="Proteomes" id="UP000193689">
    <property type="component" value="Unassembled WGS sequence"/>
</dbReference>
<proteinExistence type="predicted"/>
<feature type="compositionally biased region" description="Pro residues" evidence="2">
    <location>
        <begin position="143"/>
        <end position="153"/>
    </location>
</feature>
<dbReference type="RefSeq" id="XP_040713819.1">
    <property type="nucleotide sequence ID" value="XM_040864164.1"/>
</dbReference>
<comment type="caution">
    <text evidence="3">The sequence shown here is derived from an EMBL/GenBank/DDBJ whole genome shotgun (WGS) entry which is preliminary data.</text>
</comment>
<feature type="compositionally biased region" description="Polar residues" evidence="2">
    <location>
        <begin position="250"/>
        <end position="268"/>
    </location>
</feature>
<keyword evidence="1" id="KW-0175">Coiled coil</keyword>
<feature type="region of interest" description="Disordered" evidence="2">
    <location>
        <begin position="1"/>
        <end position="291"/>
    </location>
</feature>
<evidence type="ECO:0000256" key="2">
    <source>
        <dbReference type="SAM" id="MobiDB-lite"/>
    </source>
</evidence>
<feature type="compositionally biased region" description="Low complexity" evidence="2">
    <location>
        <begin position="12"/>
        <end position="29"/>
    </location>
</feature>
<accession>A0A1Y2DR21</accession>
<dbReference type="GeneID" id="63780376"/>
<evidence type="ECO:0000313" key="4">
    <source>
        <dbReference type="Proteomes" id="UP000193689"/>
    </source>
</evidence>
<sequence>MESSAPKRRKTSSNSSVSVNSQGSASSDGATRRSTRRRRPSFASPTKASLARANPDILERRSTIRSQRQLGAPEASSAGSPESVSEQLRSQLGGASETHLSSERGDTNDGAGRPVTTSAEFPQSPIRRLGGGMGARPRRTPTKPSPRPLPPPSAQEEELIDPFKGRKLRRSPPPGVLPATEPEEPGLPPTPTEKGISDPAAISTLPMGIHNTPTKRPRRSKALAEKIKSSPLKQPPLQPSEFSKAPRKSGISSQLFRRPSRTTLNNTDKPIENAQTEEKKGTRKAHPARGVKDFDSLADKKALKEYLLAEVAQLEADLRVARKENDRIYQLHLPHTDHSVFQQPDDGDALLEVLRHTLAPEKEPPPEPLQNWLDAAINPMSFIPFGNPALPIPTPFDALEQQQDERPPPISHHPIPMGASEELPYLQLFTPLTFTSSVSLLPRDSDDGDAGPLMQKHYISVSSTPRGLFAAKIEMTVNTKYLSIAELSVPRLDPTAVPELSPFIEKIVQGGSNSAQKRNVSVIAWAMAEWTRLATKRARFWVQIERELGSREEILKCVKKLRKSRKRKGVGRSSVEDDDGRETEEGTGAKKGVTKADLLPLLGRSSYNLDLGDVGGEQGLGVRVSWPIEFDWTGEGQSMLALLVEMPGKWHAQDDRGSLVAMPAMFDKLVQGGVEPMDAMKTIVALLVGERSD</sequence>
<keyword evidence="4" id="KW-1185">Reference proteome</keyword>
<feature type="region of interest" description="Disordered" evidence="2">
    <location>
        <begin position="568"/>
        <end position="589"/>
    </location>
</feature>
<reference evidence="3 4" key="1">
    <citation type="submission" date="2016-07" db="EMBL/GenBank/DDBJ databases">
        <title>Pervasive Adenine N6-methylation of Active Genes in Fungi.</title>
        <authorList>
            <consortium name="DOE Joint Genome Institute"/>
            <person name="Mondo S.J."/>
            <person name="Dannebaum R.O."/>
            <person name="Kuo R.C."/>
            <person name="Labutti K."/>
            <person name="Haridas S."/>
            <person name="Kuo A."/>
            <person name="Salamov A."/>
            <person name="Ahrendt S.R."/>
            <person name="Lipzen A."/>
            <person name="Sullivan W."/>
            <person name="Andreopoulos W.B."/>
            <person name="Clum A."/>
            <person name="Lindquist E."/>
            <person name="Daum C."/>
            <person name="Ramamoorthy G.K."/>
            <person name="Gryganskyi A."/>
            <person name="Culley D."/>
            <person name="Magnuson J.K."/>
            <person name="James T.Y."/>
            <person name="O'Malley M.A."/>
            <person name="Stajich J.E."/>
            <person name="Spatafora J.W."/>
            <person name="Visel A."/>
            <person name="Grigoriev I.V."/>
        </authorList>
    </citation>
    <scope>NUCLEOTIDE SEQUENCE [LARGE SCALE GENOMIC DNA]</scope>
    <source>
        <strain evidence="3 4">CBS 129021</strain>
    </source>
</reference>
<organism evidence="3 4">
    <name type="scientific">Pseudomassariella vexata</name>
    <dbReference type="NCBI Taxonomy" id="1141098"/>
    <lineage>
        <taxon>Eukaryota</taxon>
        <taxon>Fungi</taxon>
        <taxon>Dikarya</taxon>
        <taxon>Ascomycota</taxon>
        <taxon>Pezizomycotina</taxon>
        <taxon>Sordariomycetes</taxon>
        <taxon>Xylariomycetidae</taxon>
        <taxon>Amphisphaeriales</taxon>
        <taxon>Pseudomassariaceae</taxon>
        <taxon>Pseudomassariella</taxon>
    </lineage>
</organism>
<name>A0A1Y2DR21_9PEZI</name>
<dbReference type="OrthoDB" id="4160836at2759"/>